<feature type="active site" evidence="9">
    <location>
        <position position="134"/>
    </location>
</feature>
<keyword evidence="2 9" id="KW-1003">Cell membrane</keyword>
<comment type="caution">
    <text evidence="12">The sequence shown here is derived from an EMBL/GenBank/DDBJ whole genome shotgun (WGS) entry which is preliminary data.</text>
</comment>
<dbReference type="PROSITE" id="PS00855">
    <property type="entry name" value="SPASE_II"/>
    <property type="match status" value="1"/>
</dbReference>
<feature type="transmembrane region" description="Helical" evidence="9">
    <location>
        <begin position="88"/>
        <end position="108"/>
    </location>
</feature>
<keyword evidence="6 9" id="KW-0378">Hydrolase</keyword>
<dbReference type="HAMAP" id="MF_00161">
    <property type="entry name" value="LspA"/>
    <property type="match status" value="1"/>
</dbReference>
<dbReference type="PANTHER" id="PTHR33695:SF1">
    <property type="entry name" value="LIPOPROTEIN SIGNAL PEPTIDASE"/>
    <property type="match status" value="1"/>
</dbReference>
<organism evidence="12 13">
    <name type="scientific">Histidinibacterium aquaticum</name>
    <dbReference type="NCBI Taxonomy" id="2613962"/>
    <lineage>
        <taxon>Bacteria</taxon>
        <taxon>Pseudomonadati</taxon>
        <taxon>Pseudomonadota</taxon>
        <taxon>Alphaproteobacteria</taxon>
        <taxon>Rhodobacterales</taxon>
        <taxon>Paracoccaceae</taxon>
        <taxon>Histidinibacterium</taxon>
    </lineage>
</organism>
<evidence type="ECO:0000256" key="3">
    <source>
        <dbReference type="ARBA" id="ARBA00022670"/>
    </source>
</evidence>
<dbReference type="GO" id="GO:0005886">
    <property type="term" value="C:plasma membrane"/>
    <property type="evidence" value="ECO:0007669"/>
    <property type="project" value="UniProtKB-SubCell"/>
</dbReference>
<dbReference type="UniPathway" id="UPA00665"/>
<evidence type="ECO:0000256" key="6">
    <source>
        <dbReference type="ARBA" id="ARBA00022801"/>
    </source>
</evidence>
<keyword evidence="5 9" id="KW-0064">Aspartyl protease</keyword>
<dbReference type="AlphaFoldDB" id="A0A5J5GDC9"/>
<sequence length="160" mass="17459">MRTVYWTAFWVFLLDQATKWIVVHGMDLVDRMVIDVIPPFLVFRMAWNRGVNFGLLSDFDARWILIGVALAVSAFVLVWVSREGGNRWTYLSAGLLVGGALGNVVDRVLYGAVADFINMSCCGIANPYAFNIADIGVFVGALGLVFFTGRGSGTGRGKTA</sequence>
<dbReference type="NCBIfam" id="TIGR00077">
    <property type="entry name" value="lspA"/>
    <property type="match status" value="1"/>
</dbReference>
<comment type="similarity">
    <text evidence="1 9 11">Belongs to the peptidase A8 family.</text>
</comment>
<protein>
    <recommendedName>
        <fullName evidence="9">Lipoprotein signal peptidase</fullName>
        <ecNumber evidence="9">3.4.23.36</ecNumber>
    </recommendedName>
    <alternativeName>
        <fullName evidence="9">Prolipoprotein signal peptidase</fullName>
    </alternativeName>
    <alternativeName>
        <fullName evidence="9">Signal peptidase II</fullName>
        <shortName evidence="9">SPase II</shortName>
    </alternativeName>
</protein>
<dbReference type="GO" id="GO:0004190">
    <property type="term" value="F:aspartic-type endopeptidase activity"/>
    <property type="evidence" value="ECO:0007669"/>
    <property type="project" value="UniProtKB-UniRule"/>
</dbReference>
<feature type="transmembrane region" description="Helical" evidence="9">
    <location>
        <begin position="63"/>
        <end position="81"/>
    </location>
</feature>
<evidence type="ECO:0000256" key="11">
    <source>
        <dbReference type="RuleBase" id="RU004181"/>
    </source>
</evidence>
<evidence type="ECO:0000256" key="2">
    <source>
        <dbReference type="ARBA" id="ARBA00022475"/>
    </source>
</evidence>
<dbReference type="EC" id="3.4.23.36" evidence="9"/>
<evidence type="ECO:0000256" key="7">
    <source>
        <dbReference type="ARBA" id="ARBA00022989"/>
    </source>
</evidence>
<dbReference type="EMBL" id="VYQE01000005">
    <property type="protein sequence ID" value="KAA9006037.1"/>
    <property type="molecule type" value="Genomic_DNA"/>
</dbReference>
<reference evidence="12 13" key="1">
    <citation type="submission" date="2019-09" db="EMBL/GenBank/DDBJ databases">
        <authorList>
            <person name="Park J.-S."/>
            <person name="Choi H.-J."/>
        </authorList>
    </citation>
    <scope>NUCLEOTIDE SEQUENCE [LARGE SCALE GENOMIC DNA]</scope>
    <source>
        <strain evidence="12 13">176SS1-4</strain>
    </source>
</reference>
<evidence type="ECO:0000256" key="1">
    <source>
        <dbReference type="ARBA" id="ARBA00006139"/>
    </source>
</evidence>
<evidence type="ECO:0000256" key="4">
    <source>
        <dbReference type="ARBA" id="ARBA00022692"/>
    </source>
</evidence>
<proteinExistence type="inferred from homology"/>
<comment type="catalytic activity">
    <reaction evidence="9 10">
        <text>Release of signal peptides from bacterial membrane prolipoproteins. Hydrolyzes -Xaa-Yaa-Zaa-|-(S,diacylglyceryl)Cys-, in which Xaa is hydrophobic (preferably Leu), and Yaa (Ala or Ser) and Zaa (Gly or Ala) have small, neutral side chains.</text>
        <dbReference type="EC" id="3.4.23.36"/>
    </reaction>
</comment>
<keyword evidence="13" id="KW-1185">Reference proteome</keyword>
<evidence type="ECO:0000256" key="5">
    <source>
        <dbReference type="ARBA" id="ARBA00022750"/>
    </source>
</evidence>
<evidence type="ECO:0000313" key="12">
    <source>
        <dbReference type="EMBL" id="KAA9006037.1"/>
    </source>
</evidence>
<keyword evidence="3 9" id="KW-0645">Protease</keyword>
<comment type="function">
    <text evidence="9 10">This protein specifically catalyzes the removal of signal peptides from prolipoproteins.</text>
</comment>
<keyword evidence="7 9" id="KW-1133">Transmembrane helix</keyword>
<dbReference type="PANTHER" id="PTHR33695">
    <property type="entry name" value="LIPOPROTEIN SIGNAL PEPTIDASE"/>
    <property type="match status" value="1"/>
</dbReference>
<dbReference type="Pfam" id="PF01252">
    <property type="entry name" value="Peptidase_A8"/>
    <property type="match status" value="1"/>
</dbReference>
<dbReference type="PRINTS" id="PR00781">
    <property type="entry name" value="LIPOSIGPTASE"/>
</dbReference>
<gene>
    <name evidence="9" type="primary">lspA</name>
    <name evidence="12" type="ORF">F3S47_15915</name>
</gene>
<dbReference type="InterPro" id="IPR001872">
    <property type="entry name" value="Peptidase_A8"/>
</dbReference>
<evidence type="ECO:0000256" key="8">
    <source>
        <dbReference type="ARBA" id="ARBA00023136"/>
    </source>
</evidence>
<keyword evidence="8 9" id="KW-0472">Membrane</keyword>
<dbReference type="RefSeq" id="WP_150446289.1">
    <property type="nucleotide sequence ID" value="NZ_VYQE01000005.1"/>
</dbReference>
<evidence type="ECO:0000256" key="9">
    <source>
        <dbReference type="HAMAP-Rule" id="MF_00161"/>
    </source>
</evidence>
<comment type="subcellular location">
    <subcellularLocation>
        <location evidence="9">Cell membrane</location>
        <topology evidence="9">Multi-pass membrane protein</topology>
    </subcellularLocation>
</comment>
<evidence type="ECO:0000256" key="10">
    <source>
        <dbReference type="RuleBase" id="RU000594"/>
    </source>
</evidence>
<name>A0A5J5GDC9_9RHOB</name>
<comment type="caution">
    <text evidence="9">Lacks conserved residue(s) required for the propagation of feature annotation.</text>
</comment>
<comment type="pathway">
    <text evidence="9">Protein modification; lipoprotein biosynthesis (signal peptide cleavage).</text>
</comment>
<dbReference type="GO" id="GO:0006508">
    <property type="term" value="P:proteolysis"/>
    <property type="evidence" value="ECO:0007669"/>
    <property type="project" value="UniProtKB-KW"/>
</dbReference>
<dbReference type="Proteomes" id="UP000326554">
    <property type="component" value="Unassembled WGS sequence"/>
</dbReference>
<evidence type="ECO:0000313" key="13">
    <source>
        <dbReference type="Proteomes" id="UP000326554"/>
    </source>
</evidence>
<feature type="active site" evidence="9">
    <location>
        <position position="115"/>
    </location>
</feature>
<keyword evidence="4 9" id="KW-0812">Transmembrane</keyword>
<feature type="transmembrane region" description="Helical" evidence="9">
    <location>
        <begin position="128"/>
        <end position="148"/>
    </location>
</feature>
<accession>A0A5J5GDC9</accession>